<dbReference type="Gene3D" id="2.70.70.10">
    <property type="entry name" value="Glucose Permease (Domain IIA)"/>
    <property type="match status" value="1"/>
</dbReference>
<sequence length="827" mass="93041">MIISPPFLPQVTPPQPVHPSNPEESPPAHPAVAPEDPLMDAVDGMALHHGTYPISWDRGWHTGVHLVPGDQHMPVRAIADGTVVAYRVCEKPLPDMSDKLNCNGGFVLLRHEKETGQGRTLRFYSLYMHLLDLEGMNAAGLPPVCSNKPFAMPLWAQCPTGVAVSGNGEKVHRKDIIGYLGKCSDMWELHFEIFMTQEDFDAYFGPTQLGAAKVTTPTGSDCWGHSYYVIPAGQHFHALPTQFGAESQRLEDKVTLQNIKPKGTRGSIGFERLKDGTNAATLYVEVFFCLGSKYTNVWCETPQGLKLLTPQPVCEQGYEYVMYERARDLYGLCPSDGYELLRFGRILGNETLPASPASANPDLVCSAEEDHRQTWFRVTFAPGQEGYIDINAKAIQKVSDADFPSFMGWQKIHDDGHAPGKPAPGPKGAAPRKLSDSDGRWSPHALMELLQKIVSKGNLDPLNEWVKGTSKEEVGQKTATMRQVVSDPVVRELLKGFICEAASEWDAANVEQRYGWLKSAGQRFENDQAGYDKFLKFARQFQFWDKTGLPAGAKLWYFHPLAFIRHFRKCSWLAKEEMQQLLPTQYMDEHGNWCLIRQNQLGARDSFISKFRVDLNKSLCKYGINTPARMAAFFAQSIVETQWFTTTKEGAGEHAAYAPWYGRGFLQLTNSGGDVNIESSNYYNYFRWRARFPEHAGQSQIVQWREDLQNVSDDATQSAGFYWIMPQFSAKSEHYAERTSFYADTPAPNVRLVQGKHAYYSNESARRVAAYVNIPGAIYQQHTVNNLPERYSCYANALVVLTDTPVFEDARGRDDEVPDSFVLRESW</sequence>
<dbReference type="SUPFAM" id="SSF51261">
    <property type="entry name" value="Duplicated hybrid motif"/>
    <property type="match status" value="1"/>
</dbReference>
<reference evidence="2 3" key="1">
    <citation type="submission" date="2018-01" db="EMBL/GenBank/DDBJ databases">
        <title>Whole genome analyses suggest that Burkholderia sensu lato contains two further novel genera in the rhizoxinica-symbiotica group Mycetohabitans gen. nov., and Trinickia gen. nov.: implications for the evolution of diazotrophy and nodulation in the Burkholderiaceae.</title>
        <authorList>
            <person name="Estrada-de los Santos P."/>
            <person name="Palmer M."/>
            <person name="Chavez-Ramirez B."/>
            <person name="Beukes C."/>
            <person name="Steenkamp E.T."/>
            <person name="Hirsch A.M."/>
            <person name="Manyaka P."/>
            <person name="Maluk M."/>
            <person name="Lafos M."/>
            <person name="Crook M."/>
            <person name="Gross E."/>
            <person name="Simon M.F."/>
            <person name="Bueno dos Reis Junior F."/>
            <person name="Poole P.S."/>
            <person name="Venter S.N."/>
            <person name="James E.K."/>
        </authorList>
    </citation>
    <scope>NUCLEOTIDE SEQUENCE [LARGE SCALE GENOMIC DNA]</scope>
    <source>
        <strain evidence="2 3">GIMN1.004</strain>
    </source>
</reference>
<evidence type="ECO:0000256" key="1">
    <source>
        <dbReference type="SAM" id="MobiDB-lite"/>
    </source>
</evidence>
<dbReference type="Proteomes" id="UP000235616">
    <property type="component" value="Unassembled WGS sequence"/>
</dbReference>
<feature type="region of interest" description="Disordered" evidence="1">
    <location>
        <begin position="413"/>
        <end position="438"/>
    </location>
</feature>
<dbReference type="EMBL" id="PNYA01000051">
    <property type="protein sequence ID" value="PMS14350.1"/>
    <property type="molecule type" value="Genomic_DNA"/>
</dbReference>
<dbReference type="CDD" id="cd12797">
    <property type="entry name" value="M23_peptidase"/>
    <property type="match status" value="1"/>
</dbReference>
<evidence type="ECO:0000313" key="3">
    <source>
        <dbReference type="Proteomes" id="UP000235616"/>
    </source>
</evidence>
<accession>A0A2N7VB13</accession>
<proteinExistence type="predicted"/>
<dbReference type="AlphaFoldDB" id="A0A2N7VB13"/>
<dbReference type="SUPFAM" id="SSF53955">
    <property type="entry name" value="Lysozyme-like"/>
    <property type="match status" value="1"/>
</dbReference>
<feature type="compositionally biased region" description="Pro residues" evidence="1">
    <location>
        <begin position="1"/>
        <end position="29"/>
    </location>
</feature>
<evidence type="ECO:0000313" key="2">
    <source>
        <dbReference type="EMBL" id="PMS14350.1"/>
    </source>
</evidence>
<comment type="caution">
    <text evidence="2">The sequence shown here is derived from an EMBL/GenBank/DDBJ whole genome shotgun (WGS) entry which is preliminary data.</text>
</comment>
<dbReference type="InterPro" id="IPR023346">
    <property type="entry name" value="Lysozyme-like_dom_sf"/>
</dbReference>
<protein>
    <submittedName>
        <fullName evidence="2">Peptidase M23</fullName>
    </submittedName>
</protein>
<dbReference type="Gene3D" id="1.10.530.10">
    <property type="match status" value="1"/>
</dbReference>
<gene>
    <name evidence="2" type="ORF">C0Z18_32060</name>
</gene>
<name>A0A2N7VB13_9BURK</name>
<feature type="region of interest" description="Disordered" evidence="1">
    <location>
        <begin position="1"/>
        <end position="36"/>
    </location>
</feature>
<organism evidence="2 3">
    <name type="scientific">Trinickia dabaoshanensis</name>
    <dbReference type="NCBI Taxonomy" id="564714"/>
    <lineage>
        <taxon>Bacteria</taxon>
        <taxon>Pseudomonadati</taxon>
        <taxon>Pseudomonadota</taxon>
        <taxon>Betaproteobacteria</taxon>
        <taxon>Burkholderiales</taxon>
        <taxon>Burkholderiaceae</taxon>
        <taxon>Trinickia</taxon>
    </lineage>
</organism>
<dbReference type="InterPro" id="IPR011055">
    <property type="entry name" value="Dup_hybrid_motif"/>
</dbReference>
<keyword evidence="3" id="KW-1185">Reference proteome</keyword>